<evidence type="ECO:0000313" key="1">
    <source>
        <dbReference type="EMBL" id="KAF1385705.1"/>
    </source>
</evidence>
<organism evidence="1 2">
    <name type="scientific">Perca fluviatilis</name>
    <name type="common">European perch</name>
    <dbReference type="NCBI Taxonomy" id="8168"/>
    <lineage>
        <taxon>Eukaryota</taxon>
        <taxon>Metazoa</taxon>
        <taxon>Chordata</taxon>
        <taxon>Craniata</taxon>
        <taxon>Vertebrata</taxon>
        <taxon>Euteleostomi</taxon>
        <taxon>Actinopterygii</taxon>
        <taxon>Neopterygii</taxon>
        <taxon>Teleostei</taxon>
        <taxon>Neoteleostei</taxon>
        <taxon>Acanthomorphata</taxon>
        <taxon>Eupercaria</taxon>
        <taxon>Perciformes</taxon>
        <taxon>Percoidei</taxon>
        <taxon>Percidae</taxon>
        <taxon>Percinae</taxon>
        <taxon>Perca</taxon>
    </lineage>
</organism>
<proteinExistence type="predicted"/>
<protein>
    <submittedName>
        <fullName evidence="1">Uncharacterized protein</fullName>
    </submittedName>
</protein>
<comment type="caution">
    <text evidence="1">The sequence shown here is derived from an EMBL/GenBank/DDBJ whole genome shotgun (WGS) entry which is preliminary data.</text>
</comment>
<sequence>MLAKLTVAHLHTQQTLSEIIIHLELWFNLTSHYAEIPGSLPTMLEPDSCLVSSQSPTRGHNALGLPRAPSGLECPGEGLGMGAMCGSSTPRHHILYSSPTDCETWQKHCAEMAEASSLLSDSRSLLEPQSLSTSYDTLYLPHMSGQAPHLHPNRLGLSLDVASTFEVGGGMLGVDGDLAVSPNVMKRRRGGLIEQRDIVKAHQAHKIHSTPQARRKEWE</sequence>
<name>A0A6A5F5U2_PERFL</name>
<dbReference type="EMBL" id="VHII01000009">
    <property type="protein sequence ID" value="KAF1385705.1"/>
    <property type="molecule type" value="Genomic_DNA"/>
</dbReference>
<accession>A0A6A5F5U2</accession>
<keyword evidence="2" id="KW-1185">Reference proteome</keyword>
<dbReference type="AlphaFoldDB" id="A0A6A5F5U2"/>
<reference evidence="1 2" key="1">
    <citation type="submission" date="2019-06" db="EMBL/GenBank/DDBJ databases">
        <title>A chromosome-scale genome assembly of the European perch, Perca fluviatilis.</title>
        <authorList>
            <person name="Roques C."/>
            <person name="Zahm M."/>
            <person name="Cabau C."/>
            <person name="Klopp C."/>
            <person name="Bouchez O."/>
            <person name="Donnadieu C."/>
            <person name="Kuhl H."/>
            <person name="Gislard M."/>
            <person name="Guendouz S."/>
            <person name="Journot L."/>
            <person name="Haffray P."/>
            <person name="Bestin A."/>
            <person name="Morvezen R."/>
            <person name="Feron R."/>
            <person name="Wen M."/>
            <person name="Jouanno E."/>
            <person name="Herpin A."/>
            <person name="Schartl M."/>
            <person name="Postlethwait J."/>
            <person name="Schaerlinger B."/>
            <person name="Chardard D."/>
            <person name="Lecocq T."/>
            <person name="Poncet C."/>
            <person name="Jaffrelo L."/>
            <person name="Lampietro C."/>
            <person name="Guiguen Y."/>
        </authorList>
    </citation>
    <scope>NUCLEOTIDE SEQUENCE [LARGE SCALE GENOMIC DNA]</scope>
    <source>
        <tissue evidence="1">Blood</tissue>
    </source>
</reference>
<evidence type="ECO:0000313" key="2">
    <source>
        <dbReference type="Proteomes" id="UP000465112"/>
    </source>
</evidence>
<dbReference type="Proteomes" id="UP000465112">
    <property type="component" value="Chromosome 9"/>
</dbReference>
<gene>
    <name evidence="1" type="ORF">PFLUV_G00110570</name>
</gene>